<dbReference type="PANTHER" id="PTHR33375:SF1">
    <property type="entry name" value="CHROMOSOME-PARTITIONING PROTEIN PARB-RELATED"/>
    <property type="match status" value="1"/>
</dbReference>
<dbReference type="GO" id="GO:0007059">
    <property type="term" value="P:chromosome segregation"/>
    <property type="evidence" value="ECO:0007669"/>
    <property type="project" value="UniProtKB-KW"/>
</dbReference>
<organism evidence="5 6">
    <name type="scientific">Gemmata obscuriglobus</name>
    <dbReference type="NCBI Taxonomy" id="114"/>
    <lineage>
        <taxon>Bacteria</taxon>
        <taxon>Pseudomonadati</taxon>
        <taxon>Planctomycetota</taxon>
        <taxon>Planctomycetia</taxon>
        <taxon>Gemmatales</taxon>
        <taxon>Gemmataceae</taxon>
        <taxon>Gemmata</taxon>
    </lineage>
</organism>
<sequence length="296" mass="32349">MEATVKAPPRLARGLNALLGDISAPSSDAPVAKLPLGKIAFNPYQPRKQFDDEELASLAASIKTHGVLQPLVVRAAGEEYQLIAGERRLRAARSAGLAEVPVHVVHFEDQQVFEAALVENIQRTDLNPLEKAQGFKEYMDKFKMTQDQLAGRLGLDRTTVTNLLGLLNLHPDVQAAVRNGQLTMGHAKVLKGVTDLEQQLAFAKDAIMKNYSVHALELLVKQHKLAAAGTELAAAAPAEKKEPAEKTAHVKGLEDDLRQRLAVKIEIKVKAKDKGQIVIGFDSNDDFERIIQALQK</sequence>
<dbReference type="RefSeq" id="WP_010037731.1">
    <property type="nucleotide sequence ID" value="NZ_CP025958.1"/>
</dbReference>
<dbReference type="AlphaFoldDB" id="A0A2Z3H6C5"/>
<evidence type="ECO:0000256" key="3">
    <source>
        <dbReference type="ARBA" id="ARBA00023125"/>
    </source>
</evidence>
<dbReference type="FunFam" id="1.10.10.2830:FF:000001">
    <property type="entry name" value="Chromosome partitioning protein ParB"/>
    <property type="match status" value="1"/>
</dbReference>
<dbReference type="PANTHER" id="PTHR33375">
    <property type="entry name" value="CHROMOSOME-PARTITIONING PROTEIN PARB-RELATED"/>
    <property type="match status" value="1"/>
</dbReference>
<dbReference type="GO" id="GO:0003677">
    <property type="term" value="F:DNA binding"/>
    <property type="evidence" value="ECO:0007669"/>
    <property type="project" value="UniProtKB-KW"/>
</dbReference>
<dbReference type="PROSITE" id="PS50943">
    <property type="entry name" value="HTH_CROC1"/>
    <property type="match status" value="1"/>
</dbReference>
<dbReference type="InterPro" id="IPR036086">
    <property type="entry name" value="ParB/Sulfiredoxin_sf"/>
</dbReference>
<dbReference type="GO" id="GO:0005694">
    <property type="term" value="C:chromosome"/>
    <property type="evidence" value="ECO:0007669"/>
    <property type="project" value="TreeGrafter"/>
</dbReference>
<accession>A0A2Z3H6C5</accession>
<name>A0A2Z3H6C5_9BACT</name>
<dbReference type="InterPro" id="IPR004437">
    <property type="entry name" value="ParB/RepB/Spo0J"/>
</dbReference>
<protein>
    <submittedName>
        <fullName evidence="5">Chromosome partitioning protein ParB</fullName>
    </submittedName>
</protein>
<keyword evidence="2" id="KW-0159">Chromosome partition</keyword>
<dbReference type="InterPro" id="IPR041468">
    <property type="entry name" value="HTH_ParB/Spo0J"/>
</dbReference>
<evidence type="ECO:0000256" key="1">
    <source>
        <dbReference type="ARBA" id="ARBA00006295"/>
    </source>
</evidence>
<dbReference type="CDD" id="cd16393">
    <property type="entry name" value="SPO0J_N"/>
    <property type="match status" value="1"/>
</dbReference>
<evidence type="ECO:0000256" key="2">
    <source>
        <dbReference type="ARBA" id="ARBA00022829"/>
    </source>
</evidence>
<dbReference type="InterPro" id="IPR057240">
    <property type="entry name" value="ParB_dimer_C"/>
</dbReference>
<dbReference type="SMART" id="SM00470">
    <property type="entry name" value="ParB"/>
    <property type="match status" value="1"/>
</dbReference>
<dbReference type="EMBL" id="CP025958">
    <property type="protein sequence ID" value="AWM41308.1"/>
    <property type="molecule type" value="Genomic_DNA"/>
</dbReference>
<dbReference type="Gene3D" id="1.10.10.2830">
    <property type="match status" value="1"/>
</dbReference>
<reference evidence="5 6" key="1">
    <citation type="submission" date="2018-01" db="EMBL/GenBank/DDBJ databases">
        <title>G. obscuriglobus.</title>
        <authorList>
            <person name="Franke J."/>
            <person name="Blomberg W."/>
            <person name="Selmecki A."/>
        </authorList>
    </citation>
    <scope>NUCLEOTIDE SEQUENCE [LARGE SCALE GENOMIC DNA]</scope>
    <source>
        <strain evidence="5 6">DSM 5831</strain>
    </source>
</reference>
<dbReference type="Pfam" id="PF17762">
    <property type="entry name" value="HTH_ParB"/>
    <property type="match status" value="1"/>
</dbReference>
<dbReference type="FunFam" id="3.90.1530.30:FF:000001">
    <property type="entry name" value="Chromosome partitioning protein ParB"/>
    <property type="match status" value="1"/>
</dbReference>
<dbReference type="SUPFAM" id="SSF109709">
    <property type="entry name" value="KorB DNA-binding domain-like"/>
    <property type="match status" value="1"/>
</dbReference>
<dbReference type="Proteomes" id="UP000245802">
    <property type="component" value="Chromosome"/>
</dbReference>
<dbReference type="Gene3D" id="3.90.1530.30">
    <property type="match status" value="1"/>
</dbReference>
<dbReference type="SUPFAM" id="SSF110849">
    <property type="entry name" value="ParB/Sulfiredoxin"/>
    <property type="match status" value="1"/>
</dbReference>
<dbReference type="InterPro" id="IPR003115">
    <property type="entry name" value="ParB_N"/>
</dbReference>
<gene>
    <name evidence="5" type="ORF">C1280_32805</name>
</gene>
<proteinExistence type="inferred from homology"/>
<dbReference type="OrthoDB" id="9802051at2"/>
<evidence type="ECO:0000259" key="4">
    <source>
        <dbReference type="PROSITE" id="PS50943"/>
    </source>
</evidence>
<dbReference type="Pfam" id="PF23552">
    <property type="entry name" value="ParB_C"/>
    <property type="match status" value="1"/>
</dbReference>
<feature type="domain" description="HTH cro/C1-type" evidence="4">
    <location>
        <begin position="135"/>
        <end position="163"/>
    </location>
</feature>
<evidence type="ECO:0000313" key="5">
    <source>
        <dbReference type="EMBL" id="AWM41308.1"/>
    </source>
</evidence>
<dbReference type="Pfam" id="PF02195">
    <property type="entry name" value="ParB_N"/>
    <property type="match status" value="1"/>
</dbReference>
<comment type="similarity">
    <text evidence="1">Belongs to the ParB family.</text>
</comment>
<evidence type="ECO:0000313" key="6">
    <source>
        <dbReference type="Proteomes" id="UP000245802"/>
    </source>
</evidence>
<dbReference type="InterPro" id="IPR001387">
    <property type="entry name" value="Cro/C1-type_HTH"/>
</dbReference>
<dbReference type="NCBIfam" id="TIGR00180">
    <property type="entry name" value="parB_part"/>
    <property type="match status" value="1"/>
</dbReference>
<keyword evidence="6" id="KW-1185">Reference proteome</keyword>
<keyword evidence="3" id="KW-0238">DNA-binding</keyword>
<dbReference type="KEGG" id="gog:C1280_32805"/>
<dbReference type="InterPro" id="IPR050336">
    <property type="entry name" value="Chromosome_partition/occlusion"/>
</dbReference>